<sequence>MLPPREAEASDPPSEQPSIAGAPVSHWGAPLTRASQGPHPIRRRVLTMAGGLQATARSMCRAAQVLFHNSNGEAQRRLCPAVSPHCSAT</sequence>
<feature type="region of interest" description="Disordered" evidence="1">
    <location>
        <begin position="1"/>
        <end position="39"/>
    </location>
</feature>
<evidence type="ECO:0000313" key="2">
    <source>
        <dbReference type="EMBL" id="KAJ1082052.1"/>
    </source>
</evidence>
<organism evidence="2 3">
    <name type="scientific">Pleurodeles waltl</name>
    <name type="common">Iberian ribbed newt</name>
    <dbReference type="NCBI Taxonomy" id="8319"/>
    <lineage>
        <taxon>Eukaryota</taxon>
        <taxon>Metazoa</taxon>
        <taxon>Chordata</taxon>
        <taxon>Craniata</taxon>
        <taxon>Vertebrata</taxon>
        <taxon>Euteleostomi</taxon>
        <taxon>Amphibia</taxon>
        <taxon>Batrachia</taxon>
        <taxon>Caudata</taxon>
        <taxon>Salamandroidea</taxon>
        <taxon>Salamandridae</taxon>
        <taxon>Pleurodelinae</taxon>
        <taxon>Pleurodeles</taxon>
    </lineage>
</organism>
<dbReference type="EMBL" id="JANPWB010000016">
    <property type="protein sequence ID" value="KAJ1082052.1"/>
    <property type="molecule type" value="Genomic_DNA"/>
</dbReference>
<evidence type="ECO:0000313" key="3">
    <source>
        <dbReference type="Proteomes" id="UP001066276"/>
    </source>
</evidence>
<comment type="caution">
    <text evidence="2">The sequence shown here is derived from an EMBL/GenBank/DDBJ whole genome shotgun (WGS) entry which is preliminary data.</text>
</comment>
<reference evidence="2" key="1">
    <citation type="journal article" date="2022" name="bioRxiv">
        <title>Sequencing and chromosome-scale assembly of the giantPleurodeles waltlgenome.</title>
        <authorList>
            <person name="Brown T."/>
            <person name="Elewa A."/>
            <person name="Iarovenko S."/>
            <person name="Subramanian E."/>
            <person name="Araus A.J."/>
            <person name="Petzold A."/>
            <person name="Susuki M."/>
            <person name="Suzuki K.-i.T."/>
            <person name="Hayashi T."/>
            <person name="Toyoda A."/>
            <person name="Oliveira C."/>
            <person name="Osipova E."/>
            <person name="Leigh N.D."/>
            <person name="Simon A."/>
            <person name="Yun M.H."/>
        </authorList>
    </citation>
    <scope>NUCLEOTIDE SEQUENCE</scope>
    <source>
        <strain evidence="2">20211129_DDA</strain>
        <tissue evidence="2">Liver</tissue>
    </source>
</reference>
<dbReference type="Proteomes" id="UP001066276">
    <property type="component" value="Chromosome 12"/>
</dbReference>
<name>A0AAV7KV13_PLEWA</name>
<evidence type="ECO:0000256" key="1">
    <source>
        <dbReference type="SAM" id="MobiDB-lite"/>
    </source>
</evidence>
<accession>A0AAV7KV13</accession>
<protein>
    <submittedName>
        <fullName evidence="2">Uncharacterized protein</fullName>
    </submittedName>
</protein>
<proteinExistence type="predicted"/>
<dbReference type="AlphaFoldDB" id="A0AAV7KV13"/>
<gene>
    <name evidence="2" type="ORF">NDU88_002222</name>
</gene>
<keyword evidence="3" id="KW-1185">Reference proteome</keyword>